<organism evidence="1 2">
    <name type="scientific">Discina gigas</name>
    <dbReference type="NCBI Taxonomy" id="1032678"/>
    <lineage>
        <taxon>Eukaryota</taxon>
        <taxon>Fungi</taxon>
        <taxon>Dikarya</taxon>
        <taxon>Ascomycota</taxon>
        <taxon>Pezizomycotina</taxon>
        <taxon>Pezizomycetes</taxon>
        <taxon>Pezizales</taxon>
        <taxon>Discinaceae</taxon>
        <taxon>Discina</taxon>
    </lineage>
</organism>
<accession>A0ABR3GBX2</accession>
<evidence type="ECO:0000313" key="2">
    <source>
        <dbReference type="Proteomes" id="UP001447188"/>
    </source>
</evidence>
<proteinExistence type="predicted"/>
<comment type="caution">
    <text evidence="1">The sequence shown here is derived from an EMBL/GenBank/DDBJ whole genome shotgun (WGS) entry which is preliminary data.</text>
</comment>
<name>A0ABR3GBX2_9PEZI</name>
<protein>
    <submittedName>
        <fullName evidence="1">Uncharacterized protein</fullName>
    </submittedName>
</protein>
<dbReference type="Proteomes" id="UP001447188">
    <property type="component" value="Unassembled WGS sequence"/>
</dbReference>
<dbReference type="EMBL" id="JBBBZM010000124">
    <property type="protein sequence ID" value="KAL0633467.1"/>
    <property type="molecule type" value="Genomic_DNA"/>
</dbReference>
<sequence length="78" mass="8714">MGNNYYGKEYNLQVQANNQAPVKAVKKYAPQTAIVLLVSVNWNIDPDVIRNTFIVSATEDPYNGTKRRITADGTIIVE</sequence>
<evidence type="ECO:0000313" key="1">
    <source>
        <dbReference type="EMBL" id="KAL0633467.1"/>
    </source>
</evidence>
<reference evidence="1 2" key="1">
    <citation type="submission" date="2024-02" db="EMBL/GenBank/DDBJ databases">
        <title>Discinaceae phylogenomics.</title>
        <authorList>
            <person name="Dirks A.C."/>
            <person name="James T.Y."/>
        </authorList>
    </citation>
    <scope>NUCLEOTIDE SEQUENCE [LARGE SCALE GENOMIC DNA]</scope>
    <source>
        <strain evidence="1 2">ACD0624</strain>
    </source>
</reference>
<keyword evidence="2" id="KW-1185">Reference proteome</keyword>
<gene>
    <name evidence="1" type="ORF">Q9L58_007637</name>
</gene>